<dbReference type="Gene3D" id="3.30.505.10">
    <property type="entry name" value="SH2 domain"/>
    <property type="match status" value="1"/>
</dbReference>
<organism evidence="4 5">
    <name type="scientific">Monosiga brevicollis</name>
    <name type="common">Choanoflagellate</name>
    <dbReference type="NCBI Taxonomy" id="81824"/>
    <lineage>
        <taxon>Eukaryota</taxon>
        <taxon>Choanoflagellata</taxon>
        <taxon>Craspedida</taxon>
        <taxon>Salpingoecidae</taxon>
        <taxon>Monosiga</taxon>
    </lineage>
</organism>
<dbReference type="PROSITE" id="PS50001">
    <property type="entry name" value="SH2"/>
    <property type="match status" value="1"/>
</dbReference>
<dbReference type="SUPFAM" id="SSF55550">
    <property type="entry name" value="SH2 domain"/>
    <property type="match status" value="1"/>
</dbReference>
<dbReference type="PANTHER" id="PTHR14388:SF17">
    <property type="entry name" value="SH2 DOMAIN-CONTAINING PROTEIN"/>
    <property type="match status" value="1"/>
</dbReference>
<dbReference type="InterPro" id="IPR036860">
    <property type="entry name" value="SH2_dom_sf"/>
</dbReference>
<dbReference type="PRINTS" id="PR00401">
    <property type="entry name" value="SH2DOMAIN"/>
</dbReference>
<accession>A9V1J0</accession>
<keyword evidence="1" id="KW-0727">SH2 domain</keyword>
<evidence type="ECO:0000256" key="1">
    <source>
        <dbReference type="PROSITE-ProRule" id="PRU00191"/>
    </source>
</evidence>
<evidence type="ECO:0000313" key="5">
    <source>
        <dbReference type="Proteomes" id="UP000001357"/>
    </source>
</evidence>
<dbReference type="Proteomes" id="UP000001357">
    <property type="component" value="Unassembled WGS sequence"/>
</dbReference>
<feature type="region of interest" description="Disordered" evidence="2">
    <location>
        <begin position="107"/>
        <end position="184"/>
    </location>
</feature>
<evidence type="ECO:0000259" key="3">
    <source>
        <dbReference type="PROSITE" id="PS50001"/>
    </source>
</evidence>
<dbReference type="SMART" id="SM00252">
    <property type="entry name" value="SH2"/>
    <property type="match status" value="1"/>
</dbReference>
<evidence type="ECO:0000256" key="2">
    <source>
        <dbReference type="SAM" id="MobiDB-lite"/>
    </source>
</evidence>
<dbReference type="RefSeq" id="XP_001746679.1">
    <property type="nucleotide sequence ID" value="XM_001746627.1"/>
</dbReference>
<dbReference type="Pfam" id="PF00017">
    <property type="entry name" value="SH2"/>
    <property type="match status" value="1"/>
</dbReference>
<proteinExistence type="predicted"/>
<feature type="compositionally biased region" description="Polar residues" evidence="2">
    <location>
        <begin position="159"/>
        <end position="168"/>
    </location>
</feature>
<dbReference type="KEGG" id="mbr:MONBRDRAFT_26157"/>
<name>A9V1J0_MONBE</name>
<feature type="domain" description="SH2" evidence="3">
    <location>
        <begin position="19"/>
        <end position="110"/>
    </location>
</feature>
<dbReference type="AlphaFoldDB" id="A9V1J0"/>
<sequence length="184" mass="20521">MPLQENTRRMAATIDREAFYVGPMARAEAESRLRNDPVGTFIFRASETRDGLSMSIKTNDKIKHYMVALREDDRYVVVGKPNDFGSIRELIQFHSQVPPSETDGVLLLPPPAPPVPPPRGSMVDEDEDPYASLESTKVDASAQAHAKARAQQRLKEHQQSLSASQSSGKHAYEGDFTPLRMNKE</sequence>
<keyword evidence="5" id="KW-1185">Reference proteome</keyword>
<dbReference type="FunFam" id="3.30.505.10:FF:000146">
    <property type="match status" value="1"/>
</dbReference>
<reference evidence="4 5" key="1">
    <citation type="journal article" date="2008" name="Nature">
        <title>The genome of the choanoflagellate Monosiga brevicollis and the origin of metazoans.</title>
        <authorList>
            <consortium name="JGI Sequencing"/>
            <person name="King N."/>
            <person name="Westbrook M.J."/>
            <person name="Young S.L."/>
            <person name="Kuo A."/>
            <person name="Abedin M."/>
            <person name="Chapman J."/>
            <person name="Fairclough S."/>
            <person name="Hellsten U."/>
            <person name="Isogai Y."/>
            <person name="Letunic I."/>
            <person name="Marr M."/>
            <person name="Pincus D."/>
            <person name="Putnam N."/>
            <person name="Rokas A."/>
            <person name="Wright K.J."/>
            <person name="Zuzow R."/>
            <person name="Dirks W."/>
            <person name="Good M."/>
            <person name="Goodstein D."/>
            <person name="Lemons D."/>
            <person name="Li W."/>
            <person name="Lyons J.B."/>
            <person name="Morris A."/>
            <person name="Nichols S."/>
            <person name="Richter D.J."/>
            <person name="Salamov A."/>
            <person name="Bork P."/>
            <person name="Lim W.A."/>
            <person name="Manning G."/>
            <person name="Miller W.T."/>
            <person name="McGinnis W."/>
            <person name="Shapiro H."/>
            <person name="Tjian R."/>
            <person name="Grigoriev I.V."/>
            <person name="Rokhsar D."/>
        </authorList>
    </citation>
    <scope>NUCLEOTIDE SEQUENCE [LARGE SCALE GENOMIC DNA]</scope>
    <source>
        <strain evidence="5">MX1 / ATCC 50154</strain>
    </source>
</reference>
<dbReference type="InParanoid" id="A9V1J0"/>
<dbReference type="GO" id="GO:0005737">
    <property type="term" value="C:cytoplasm"/>
    <property type="evidence" value="ECO:0000318"/>
    <property type="project" value="GO_Central"/>
</dbReference>
<dbReference type="InterPro" id="IPR000980">
    <property type="entry name" value="SH2"/>
</dbReference>
<protein>
    <recommendedName>
        <fullName evidence="3">SH2 domain-containing protein</fullName>
    </recommendedName>
</protein>
<dbReference type="CDD" id="cd00173">
    <property type="entry name" value="SH2"/>
    <property type="match status" value="1"/>
</dbReference>
<evidence type="ECO:0000313" key="4">
    <source>
        <dbReference type="EMBL" id="EDQ88575.1"/>
    </source>
</evidence>
<feature type="compositionally biased region" description="Pro residues" evidence="2">
    <location>
        <begin position="108"/>
        <end position="119"/>
    </location>
</feature>
<gene>
    <name evidence="4" type="ORF">MONBRDRAFT_26157</name>
</gene>
<dbReference type="EMBL" id="CH991554">
    <property type="protein sequence ID" value="EDQ88575.1"/>
    <property type="molecule type" value="Genomic_DNA"/>
</dbReference>
<dbReference type="PANTHER" id="PTHR14388">
    <property type="entry name" value="T CELL-SPECIFIC ADAPTER PROTEIN TSAD"/>
    <property type="match status" value="1"/>
</dbReference>
<dbReference type="GeneID" id="5891989"/>